<protein>
    <submittedName>
        <fullName evidence="5">MutT/nudix family protein</fullName>
    </submittedName>
</protein>
<dbReference type="InterPro" id="IPR000086">
    <property type="entry name" value="NUDIX_hydrolase_dom"/>
</dbReference>
<evidence type="ECO:0000259" key="4">
    <source>
        <dbReference type="PROSITE" id="PS51462"/>
    </source>
</evidence>
<dbReference type="AlphaFoldDB" id="A0A383R4I7"/>
<dbReference type="InterPro" id="IPR015797">
    <property type="entry name" value="NUDIX_hydrolase-like_dom_sf"/>
</dbReference>
<evidence type="ECO:0000313" key="5">
    <source>
        <dbReference type="EMBL" id="SYX81868.1"/>
    </source>
</evidence>
<accession>A0A383R4I7</accession>
<evidence type="ECO:0000256" key="1">
    <source>
        <dbReference type="ARBA" id="ARBA00001946"/>
    </source>
</evidence>
<dbReference type="Gene3D" id="3.90.79.10">
    <property type="entry name" value="Nucleoside Triphosphate Pyrophosphohydrolase"/>
    <property type="match status" value="1"/>
</dbReference>
<gene>
    <name evidence="5" type="ORF">PBLR_10287</name>
</gene>
<dbReference type="PROSITE" id="PS00893">
    <property type="entry name" value="NUDIX_BOX"/>
    <property type="match status" value="1"/>
</dbReference>
<dbReference type="SUPFAM" id="SSF55811">
    <property type="entry name" value="Nudix"/>
    <property type="match status" value="1"/>
</dbReference>
<dbReference type="GO" id="GO:0016787">
    <property type="term" value="F:hydrolase activity"/>
    <property type="evidence" value="ECO:0007669"/>
    <property type="project" value="UniProtKB-KW"/>
</dbReference>
<comment type="similarity">
    <text evidence="3">Belongs to the Nudix hydrolase family.</text>
</comment>
<comment type="cofactor">
    <cofactor evidence="1">
        <name>Mg(2+)</name>
        <dbReference type="ChEBI" id="CHEBI:18420"/>
    </cofactor>
</comment>
<dbReference type="PROSITE" id="PS51462">
    <property type="entry name" value="NUDIX"/>
    <property type="match status" value="1"/>
</dbReference>
<name>A0A383R4I7_PAEAL</name>
<evidence type="ECO:0000256" key="3">
    <source>
        <dbReference type="RuleBase" id="RU003476"/>
    </source>
</evidence>
<evidence type="ECO:0000313" key="6">
    <source>
        <dbReference type="Proteomes" id="UP000304148"/>
    </source>
</evidence>
<dbReference type="InterPro" id="IPR020084">
    <property type="entry name" value="NUDIX_hydrolase_CS"/>
</dbReference>
<dbReference type="PANTHER" id="PTHR43046:SF14">
    <property type="entry name" value="MUTT_NUDIX FAMILY PROTEIN"/>
    <property type="match status" value="1"/>
</dbReference>
<dbReference type="EMBL" id="LS992241">
    <property type="protein sequence ID" value="SYX81868.1"/>
    <property type="molecule type" value="Genomic_DNA"/>
</dbReference>
<reference evidence="6" key="1">
    <citation type="submission" date="2018-08" db="EMBL/GenBank/DDBJ databases">
        <authorList>
            <person name="Chevrot R."/>
        </authorList>
    </citation>
    <scope>NUCLEOTIDE SEQUENCE [LARGE SCALE GENOMIC DNA]</scope>
</reference>
<dbReference type="Pfam" id="PF00293">
    <property type="entry name" value="NUDIX"/>
    <property type="match status" value="1"/>
</dbReference>
<dbReference type="InterPro" id="IPR020476">
    <property type="entry name" value="Nudix_hydrolase"/>
</dbReference>
<dbReference type="RefSeq" id="WP_138184412.1">
    <property type="nucleotide sequence ID" value="NZ_LS992241.1"/>
</dbReference>
<sequence>MTVTNHTTAIPKLGVGAVIRNHKDEILLVKRNRNPEKGTWSIPGGKLDMYESLEECVIREVKEEVNLDITVTQLLCTAETIRPESDEHWVSLIYDTTVQGGEAHNNEADGAIGDMRWFSLDKLPEQLACFTKPAIDRLLEKA</sequence>
<feature type="domain" description="Nudix hydrolase" evidence="4">
    <location>
        <begin position="10"/>
        <end position="140"/>
    </location>
</feature>
<organism evidence="5 6">
    <name type="scientific">Paenibacillus alvei</name>
    <name type="common">Bacillus alvei</name>
    <dbReference type="NCBI Taxonomy" id="44250"/>
    <lineage>
        <taxon>Bacteria</taxon>
        <taxon>Bacillati</taxon>
        <taxon>Bacillota</taxon>
        <taxon>Bacilli</taxon>
        <taxon>Bacillales</taxon>
        <taxon>Paenibacillaceae</taxon>
        <taxon>Paenibacillus</taxon>
    </lineage>
</organism>
<evidence type="ECO:0000256" key="2">
    <source>
        <dbReference type="ARBA" id="ARBA00022801"/>
    </source>
</evidence>
<keyword evidence="2 3" id="KW-0378">Hydrolase</keyword>
<dbReference type="PRINTS" id="PR00502">
    <property type="entry name" value="NUDIXFAMILY"/>
</dbReference>
<proteinExistence type="inferred from homology"/>
<dbReference type="Proteomes" id="UP000304148">
    <property type="component" value="Chromosome"/>
</dbReference>
<dbReference type="PANTHER" id="PTHR43046">
    <property type="entry name" value="GDP-MANNOSE MANNOSYL HYDROLASE"/>
    <property type="match status" value="1"/>
</dbReference>